<dbReference type="PANTHER" id="PTHR47505">
    <property type="entry name" value="DNA UTILIZATION PROTEIN YHGH"/>
    <property type="match status" value="1"/>
</dbReference>
<accession>A0A1G7F4L3</accession>
<dbReference type="InterPro" id="IPR029057">
    <property type="entry name" value="PRTase-like"/>
</dbReference>
<dbReference type="PANTHER" id="PTHR47505:SF1">
    <property type="entry name" value="DNA UTILIZATION PROTEIN YHGH"/>
    <property type="match status" value="1"/>
</dbReference>
<name>A0A1G7F4L3_9FLAO</name>
<dbReference type="Gene3D" id="3.40.50.2020">
    <property type="match status" value="1"/>
</dbReference>
<dbReference type="Proteomes" id="UP000182114">
    <property type="component" value="Unassembled WGS sequence"/>
</dbReference>
<organism evidence="3 4">
    <name type="scientific">Cellulophaga baltica</name>
    <dbReference type="NCBI Taxonomy" id="76594"/>
    <lineage>
        <taxon>Bacteria</taxon>
        <taxon>Pseudomonadati</taxon>
        <taxon>Bacteroidota</taxon>
        <taxon>Flavobacteriia</taxon>
        <taxon>Flavobacteriales</taxon>
        <taxon>Flavobacteriaceae</taxon>
        <taxon>Cellulophaga</taxon>
    </lineage>
</organism>
<dbReference type="EMBL" id="FNBD01000003">
    <property type="protein sequence ID" value="SDE70868.1"/>
    <property type="molecule type" value="Genomic_DNA"/>
</dbReference>
<dbReference type="SUPFAM" id="SSF53271">
    <property type="entry name" value="PRTase-like"/>
    <property type="match status" value="1"/>
</dbReference>
<dbReference type="AlphaFoldDB" id="A0A1G7F4L3"/>
<evidence type="ECO:0000256" key="1">
    <source>
        <dbReference type="ARBA" id="ARBA00008007"/>
    </source>
</evidence>
<dbReference type="eggNOG" id="COG1040">
    <property type="taxonomic scope" value="Bacteria"/>
</dbReference>
<gene>
    <name evidence="3" type="ORF">SAMN04487992_10322</name>
</gene>
<feature type="domain" description="Phosphoribosyltransferase" evidence="2">
    <location>
        <begin position="140"/>
        <end position="220"/>
    </location>
</feature>
<protein>
    <submittedName>
        <fullName evidence="3">ComF family protein</fullName>
    </submittedName>
</protein>
<evidence type="ECO:0000259" key="2">
    <source>
        <dbReference type="Pfam" id="PF00156"/>
    </source>
</evidence>
<dbReference type="InterPro" id="IPR000836">
    <property type="entry name" value="PRTase_dom"/>
</dbReference>
<reference evidence="4" key="1">
    <citation type="submission" date="2016-10" db="EMBL/GenBank/DDBJ databases">
        <authorList>
            <person name="Varghese N."/>
            <person name="Submissions S."/>
        </authorList>
    </citation>
    <scope>NUCLEOTIDE SEQUENCE [LARGE SCALE GENOMIC DNA]</scope>
    <source>
        <strain evidence="4">DSM 24729</strain>
    </source>
</reference>
<comment type="similarity">
    <text evidence="1">Belongs to the ComF/GntX family.</text>
</comment>
<proteinExistence type="inferred from homology"/>
<evidence type="ECO:0000313" key="4">
    <source>
        <dbReference type="Proteomes" id="UP000182114"/>
    </source>
</evidence>
<dbReference type="Pfam" id="PF00156">
    <property type="entry name" value="Pribosyltran"/>
    <property type="match status" value="1"/>
</dbReference>
<sequence>MYIRFSKILNDINSILVPRGCFGCNAHLSKGERLICTVCRNQLPLTEYTYNVENPFDSIFYGRVSVKKSNSFLFFTENGIVKNLIHHLKYKNQEQIGAFLGDWCGSILKENGNIPSMDLVIPVPLHKKKLKKRGYNQVSLFAQKIAHHLDATFLEDVLIKTKNTKTQTKKDRFFRWQSNQDLFKLNTTHIVTNKNILIVDDVVTTGATLESCVKAFETEKGVTIYLLTMAIVL</sequence>
<dbReference type="CDD" id="cd06223">
    <property type="entry name" value="PRTases_typeI"/>
    <property type="match status" value="1"/>
</dbReference>
<dbReference type="InterPro" id="IPR051910">
    <property type="entry name" value="ComF/GntX_DNA_util-trans"/>
</dbReference>
<keyword evidence="4" id="KW-1185">Reference proteome</keyword>
<evidence type="ECO:0000313" key="3">
    <source>
        <dbReference type="EMBL" id="SDE70868.1"/>
    </source>
</evidence>